<feature type="signal peptide" evidence="2">
    <location>
        <begin position="1"/>
        <end position="22"/>
    </location>
</feature>
<dbReference type="RefSeq" id="WP_146433136.1">
    <property type="nucleotide sequence ID" value="NZ_VIGV01000002.1"/>
</dbReference>
<evidence type="ECO:0000256" key="2">
    <source>
        <dbReference type="SAM" id="SignalP"/>
    </source>
</evidence>
<evidence type="ECO:0000313" key="4">
    <source>
        <dbReference type="Proteomes" id="UP000319792"/>
    </source>
</evidence>
<feature type="transmembrane region" description="Helical" evidence="1">
    <location>
        <begin position="136"/>
        <end position="155"/>
    </location>
</feature>
<keyword evidence="1" id="KW-1133">Transmembrane helix</keyword>
<dbReference type="AlphaFoldDB" id="A0A5C5RSM2"/>
<feature type="chain" id="PRO_5039524314" description="DUF1648 domain-containing protein" evidence="2">
    <location>
        <begin position="23"/>
        <end position="178"/>
    </location>
</feature>
<dbReference type="EMBL" id="VIGV01000002">
    <property type="protein sequence ID" value="TWS25281.1"/>
    <property type="molecule type" value="Genomic_DNA"/>
</dbReference>
<evidence type="ECO:0000313" key="3">
    <source>
        <dbReference type="EMBL" id="TWS25281.1"/>
    </source>
</evidence>
<feature type="transmembrane region" description="Helical" evidence="1">
    <location>
        <begin position="50"/>
        <end position="71"/>
    </location>
</feature>
<dbReference type="Proteomes" id="UP000319792">
    <property type="component" value="Unassembled WGS sequence"/>
</dbReference>
<comment type="caution">
    <text evidence="3">The sequence shown here is derived from an EMBL/GenBank/DDBJ whole genome shotgun (WGS) entry which is preliminary data.</text>
</comment>
<protein>
    <recommendedName>
        <fullName evidence="5">DUF1648 domain-containing protein</fullName>
    </recommendedName>
</protein>
<keyword evidence="1" id="KW-0472">Membrane</keyword>
<accession>A0A5C5RSM2</accession>
<feature type="transmembrane region" description="Helical" evidence="1">
    <location>
        <begin position="103"/>
        <end position="124"/>
    </location>
</feature>
<sequence>MRARWWSFLGTVIAYAAASAWAAVSGPDPFPTHFGLSGHPLTWSPRGEAVVVHTLIAAGIAVVFAGLALVAPRIPSSLINTPRRDYWLSPAHRPRFDAIVSGFLLWTGGLLLLQRAATVVVTIIDADETAAKSTLLVLFLLAVVGSVGYLLWSLWHPPTRSMPTRGAHPDHRTTRSRR</sequence>
<gene>
    <name evidence="3" type="ORF">FK268_08775</name>
</gene>
<proteinExistence type="predicted"/>
<keyword evidence="2" id="KW-0732">Signal</keyword>
<organism evidence="3 4">
    <name type="scientific">Tsukamurella sputi</name>
    <dbReference type="NCBI Taxonomy" id="2591848"/>
    <lineage>
        <taxon>Bacteria</taxon>
        <taxon>Bacillati</taxon>
        <taxon>Actinomycetota</taxon>
        <taxon>Actinomycetes</taxon>
        <taxon>Mycobacteriales</taxon>
        <taxon>Tsukamurellaceae</taxon>
        <taxon>Tsukamurella</taxon>
    </lineage>
</organism>
<keyword evidence="4" id="KW-1185">Reference proteome</keyword>
<keyword evidence="1" id="KW-0812">Transmembrane</keyword>
<evidence type="ECO:0000256" key="1">
    <source>
        <dbReference type="SAM" id="Phobius"/>
    </source>
</evidence>
<evidence type="ECO:0008006" key="5">
    <source>
        <dbReference type="Google" id="ProtNLM"/>
    </source>
</evidence>
<reference evidence="3 4" key="1">
    <citation type="submission" date="2019-06" db="EMBL/GenBank/DDBJ databases">
        <authorList>
            <person name="Teng J.L.L."/>
            <person name="Lee H.H."/>
            <person name="Lau S.K.P."/>
            <person name="Woo P.C.Y."/>
        </authorList>
    </citation>
    <scope>NUCLEOTIDE SEQUENCE [LARGE SCALE GENOMIC DNA]</scope>
    <source>
        <strain evidence="3 4">HKU70</strain>
    </source>
</reference>
<dbReference type="OrthoDB" id="4869080at2"/>
<name>A0A5C5RSM2_9ACTN</name>
<reference evidence="3 4" key="2">
    <citation type="submission" date="2019-08" db="EMBL/GenBank/DDBJ databases">
        <title>Tsukamurella conjunctivitidis sp. nov., Tsukamurella assacharolytica sp. nov. and Tsukamurella sputae sp. nov. isolated from patients with conjunctivitis, bacteraemia (lymphoma) and respiratory infection (sputum) in Hong Kong.</title>
        <authorList>
            <person name="Fok K.M.N."/>
            <person name="Fong J.Y.H."/>
        </authorList>
    </citation>
    <scope>NUCLEOTIDE SEQUENCE [LARGE SCALE GENOMIC DNA]</scope>
    <source>
        <strain evidence="3 4">HKU70</strain>
    </source>
</reference>